<keyword evidence="2" id="KW-1185">Reference proteome</keyword>
<proteinExistence type="predicted"/>
<sequence>MRVPTALLGAPNACLRAWLLGAVLLGRAGRCQVTNQAAPATWAALLGAKGT</sequence>
<name>A0A0K2CM80_9CAUD</name>
<evidence type="ECO:0000313" key="2">
    <source>
        <dbReference type="Proteomes" id="UP000223849"/>
    </source>
</evidence>
<reference evidence="1 2" key="1">
    <citation type="submission" date="2015-08" db="EMBL/GenBank/DDBJ databases">
        <authorList>
            <person name="Davis N."/>
            <person name="Domingos A."/>
            <person name="Holland C."/>
            <person name="Houk L.J."/>
            <person name="Hueter N."/>
            <person name="Molina L."/>
            <person name="Sontag M."/>
            <person name="Saintfleur O."/>
            <person name="Swinford C."/>
            <person name="Villalobos-Ayala K."/>
            <person name="Carroll M."/>
            <person name="Cottrell-Yongye A."/>
            <person name="D'Elia T."/>
            <person name="Delesalle V.A."/>
            <person name="Bradley K.W."/>
            <person name="Asai D.J."/>
            <person name="Bowman C.A."/>
            <person name="Russell D.A."/>
            <person name="Pope W.H."/>
            <person name="Jacobs-Sera D."/>
            <person name="Hendrix R.W."/>
            <person name="Hatfull G.F."/>
        </authorList>
    </citation>
    <scope>NUCLEOTIDE SEQUENCE [LARGE SCALE GENOMIC DNA]</scope>
</reference>
<gene>
    <name evidence="1" type="ORF">SEA_LUMOS_131</name>
</gene>
<organism evidence="1 2">
    <name type="scientific">Mycobacterium phage Lumos</name>
    <dbReference type="NCBI Taxonomy" id="1701852"/>
    <lineage>
        <taxon>Viruses</taxon>
        <taxon>Duplodnaviria</taxon>
        <taxon>Heunggongvirae</taxon>
        <taxon>Uroviricota</taxon>
        <taxon>Caudoviricetes</taxon>
        <taxon>Vilmaviridae</taxon>
        <taxon>Lclasvirinae</taxon>
        <taxon>Lumosvirus</taxon>
        <taxon>Lumosvirus lumos</taxon>
    </lineage>
</organism>
<dbReference type="EMBL" id="KT372003">
    <property type="protein sequence ID" value="ALA06637.1"/>
    <property type="molecule type" value="Genomic_DNA"/>
</dbReference>
<accession>A0A0K2CM80</accession>
<dbReference type="Proteomes" id="UP000223849">
    <property type="component" value="Segment"/>
</dbReference>
<evidence type="ECO:0000313" key="1">
    <source>
        <dbReference type="EMBL" id="ALA06637.1"/>
    </source>
</evidence>
<protein>
    <submittedName>
        <fullName evidence="1">Uncharacterized protein</fullName>
    </submittedName>
</protein>